<name>A0A1X6YYG9_9RHOB</name>
<dbReference type="EMBL" id="FWFK01000002">
    <property type="protein sequence ID" value="SLN33166.1"/>
    <property type="molecule type" value="Genomic_DNA"/>
</dbReference>
<evidence type="ECO:0000256" key="1">
    <source>
        <dbReference type="SAM" id="MobiDB-lite"/>
    </source>
</evidence>
<protein>
    <submittedName>
        <fullName evidence="2">Uncharacterized protein</fullName>
    </submittedName>
</protein>
<gene>
    <name evidence="2" type="ORF">ROJ8625_01550</name>
</gene>
<dbReference type="AlphaFoldDB" id="A0A1X6YYG9"/>
<dbReference type="RefSeq" id="WP_085791263.1">
    <property type="nucleotide sequence ID" value="NZ_FWFK01000002.1"/>
</dbReference>
<dbReference type="Proteomes" id="UP000193570">
    <property type="component" value="Unassembled WGS sequence"/>
</dbReference>
<keyword evidence="3" id="KW-1185">Reference proteome</keyword>
<evidence type="ECO:0000313" key="3">
    <source>
        <dbReference type="Proteomes" id="UP000193570"/>
    </source>
</evidence>
<proteinExistence type="predicted"/>
<organism evidence="2 3">
    <name type="scientific">Roseivivax jejudonensis</name>
    <dbReference type="NCBI Taxonomy" id="1529041"/>
    <lineage>
        <taxon>Bacteria</taxon>
        <taxon>Pseudomonadati</taxon>
        <taxon>Pseudomonadota</taxon>
        <taxon>Alphaproteobacteria</taxon>
        <taxon>Rhodobacterales</taxon>
        <taxon>Roseobacteraceae</taxon>
        <taxon>Roseivivax</taxon>
    </lineage>
</organism>
<reference evidence="2 3" key="1">
    <citation type="submission" date="2017-03" db="EMBL/GenBank/DDBJ databases">
        <authorList>
            <person name="Afonso C.L."/>
            <person name="Miller P.J."/>
            <person name="Scott M.A."/>
            <person name="Spackman E."/>
            <person name="Goraichik I."/>
            <person name="Dimitrov K.M."/>
            <person name="Suarez D.L."/>
            <person name="Swayne D.E."/>
        </authorList>
    </citation>
    <scope>NUCLEOTIDE SEQUENCE [LARGE SCALE GENOMIC DNA]</scope>
    <source>
        <strain evidence="2 3">CECT 8625</strain>
    </source>
</reference>
<accession>A0A1X6YYG9</accession>
<evidence type="ECO:0000313" key="2">
    <source>
        <dbReference type="EMBL" id="SLN33166.1"/>
    </source>
</evidence>
<feature type="region of interest" description="Disordered" evidence="1">
    <location>
        <begin position="1"/>
        <end position="35"/>
    </location>
</feature>
<feature type="compositionally biased region" description="Basic and acidic residues" evidence="1">
    <location>
        <begin position="17"/>
        <end position="35"/>
    </location>
</feature>
<dbReference type="OrthoDB" id="7279889at2"/>
<sequence length="309" mass="32659">MTDDTAPADSPAPRPGDAAREHGAAPGRPEGRDPDLAALADRVVTLLMAERLGPTLDLREIEGSSEIVAALRRLFEAPYAPLLAADNAENAEGTEDGSAATDPARQALRRLVADTAAARTDLFLIKAALERDNRYVAGRGTAYEDPLMLARQLMAEAPDPAAHPAAELVLPFDARLLGSGWHPPETAPDGRVFRWSSRARNLSVVLPVLGPGRHAVAMDYEVLLPEQMSEVTVAVDGTPVAPALEAGPDGKRGTLRFETDVAPEGAAGFQVLELSIAGPVRPADYGLDDARVLGLKSWGFEMSYAGHPG</sequence>